<dbReference type="PROSITE" id="PS50297">
    <property type="entry name" value="ANK_REP_REGION"/>
    <property type="match status" value="4"/>
</dbReference>
<evidence type="ECO:0000313" key="5">
    <source>
        <dbReference type="Proteomes" id="UP000813444"/>
    </source>
</evidence>
<dbReference type="InterPro" id="IPR035994">
    <property type="entry name" value="Nucleoside_phosphorylase_sf"/>
</dbReference>
<dbReference type="Gene3D" id="3.40.50.300">
    <property type="entry name" value="P-loop containing nucleotide triphosphate hydrolases"/>
    <property type="match status" value="1"/>
</dbReference>
<dbReference type="SUPFAM" id="SSF48403">
    <property type="entry name" value="Ankyrin repeat"/>
    <property type="match status" value="2"/>
</dbReference>
<protein>
    <recommendedName>
        <fullName evidence="3">NACHT domain-containing protein</fullName>
    </recommendedName>
</protein>
<dbReference type="PROSITE" id="PS50837">
    <property type="entry name" value="NACHT"/>
    <property type="match status" value="1"/>
</dbReference>
<dbReference type="Pfam" id="PF00023">
    <property type="entry name" value="Ank"/>
    <property type="match status" value="1"/>
</dbReference>
<dbReference type="InterPro" id="IPR007111">
    <property type="entry name" value="NACHT_NTPase"/>
</dbReference>
<evidence type="ECO:0000313" key="4">
    <source>
        <dbReference type="EMBL" id="KAH7320727.1"/>
    </source>
</evidence>
<organism evidence="4 5">
    <name type="scientific">Stachybotrys elegans</name>
    <dbReference type="NCBI Taxonomy" id="80388"/>
    <lineage>
        <taxon>Eukaryota</taxon>
        <taxon>Fungi</taxon>
        <taxon>Dikarya</taxon>
        <taxon>Ascomycota</taxon>
        <taxon>Pezizomycotina</taxon>
        <taxon>Sordariomycetes</taxon>
        <taxon>Hypocreomycetidae</taxon>
        <taxon>Hypocreales</taxon>
        <taxon>Stachybotryaceae</taxon>
        <taxon>Stachybotrys</taxon>
    </lineage>
</organism>
<dbReference type="SUPFAM" id="SSF53167">
    <property type="entry name" value="Purine and uridine phosphorylases"/>
    <property type="match status" value="1"/>
</dbReference>
<keyword evidence="1" id="KW-0677">Repeat</keyword>
<name>A0A8K0SPL8_9HYPO</name>
<evidence type="ECO:0000256" key="2">
    <source>
        <dbReference type="PROSITE-ProRule" id="PRU00023"/>
    </source>
</evidence>
<keyword evidence="2" id="KW-0040">ANK repeat</keyword>
<dbReference type="EMBL" id="JAGPNK010000005">
    <property type="protein sequence ID" value="KAH7320727.1"/>
    <property type="molecule type" value="Genomic_DNA"/>
</dbReference>
<keyword evidence="5" id="KW-1185">Reference proteome</keyword>
<evidence type="ECO:0000256" key="1">
    <source>
        <dbReference type="ARBA" id="ARBA00022737"/>
    </source>
</evidence>
<dbReference type="InterPro" id="IPR056884">
    <property type="entry name" value="NPHP3-like_N"/>
</dbReference>
<dbReference type="PROSITE" id="PS50088">
    <property type="entry name" value="ANK_REPEAT"/>
    <property type="match status" value="4"/>
</dbReference>
<dbReference type="Gene3D" id="1.25.40.20">
    <property type="entry name" value="Ankyrin repeat-containing domain"/>
    <property type="match status" value="3"/>
</dbReference>
<dbReference type="InterPro" id="IPR036770">
    <property type="entry name" value="Ankyrin_rpt-contain_sf"/>
</dbReference>
<dbReference type="GO" id="GO:0009116">
    <property type="term" value="P:nucleoside metabolic process"/>
    <property type="evidence" value="ECO:0007669"/>
    <property type="project" value="InterPro"/>
</dbReference>
<dbReference type="InterPro" id="IPR053137">
    <property type="entry name" value="NLR-like"/>
</dbReference>
<dbReference type="Pfam" id="PF24883">
    <property type="entry name" value="NPHP3_N"/>
    <property type="match status" value="1"/>
</dbReference>
<dbReference type="SMART" id="SM00248">
    <property type="entry name" value="ANK"/>
    <property type="match status" value="6"/>
</dbReference>
<feature type="repeat" description="ANK" evidence="2">
    <location>
        <begin position="1095"/>
        <end position="1127"/>
    </location>
</feature>
<dbReference type="InterPro" id="IPR002110">
    <property type="entry name" value="Ankyrin_rpt"/>
</dbReference>
<comment type="caution">
    <text evidence="4">The sequence shown here is derived from an EMBL/GenBank/DDBJ whole genome shotgun (WGS) entry which is preliminary data.</text>
</comment>
<dbReference type="SUPFAM" id="SSF52540">
    <property type="entry name" value="P-loop containing nucleoside triphosphate hydrolases"/>
    <property type="match status" value="1"/>
</dbReference>
<feature type="repeat" description="ANK" evidence="2">
    <location>
        <begin position="960"/>
        <end position="992"/>
    </location>
</feature>
<dbReference type="PANTHER" id="PTHR46082">
    <property type="entry name" value="ATP/GTP-BINDING PROTEIN-RELATED"/>
    <property type="match status" value="1"/>
</dbReference>
<dbReference type="Proteomes" id="UP000813444">
    <property type="component" value="Unassembled WGS sequence"/>
</dbReference>
<dbReference type="PANTHER" id="PTHR46082:SF11">
    <property type="entry name" value="AAA+ ATPASE DOMAIN-CONTAINING PROTEIN-RELATED"/>
    <property type="match status" value="1"/>
</dbReference>
<reference evidence="4" key="1">
    <citation type="journal article" date="2021" name="Nat. Commun.">
        <title>Genetic determinants of endophytism in the Arabidopsis root mycobiome.</title>
        <authorList>
            <person name="Mesny F."/>
            <person name="Miyauchi S."/>
            <person name="Thiergart T."/>
            <person name="Pickel B."/>
            <person name="Atanasova L."/>
            <person name="Karlsson M."/>
            <person name="Huettel B."/>
            <person name="Barry K.W."/>
            <person name="Haridas S."/>
            <person name="Chen C."/>
            <person name="Bauer D."/>
            <person name="Andreopoulos W."/>
            <person name="Pangilinan J."/>
            <person name="LaButti K."/>
            <person name="Riley R."/>
            <person name="Lipzen A."/>
            <person name="Clum A."/>
            <person name="Drula E."/>
            <person name="Henrissat B."/>
            <person name="Kohler A."/>
            <person name="Grigoriev I.V."/>
            <person name="Martin F.M."/>
            <person name="Hacquard S."/>
        </authorList>
    </citation>
    <scope>NUCLEOTIDE SEQUENCE</scope>
    <source>
        <strain evidence="4">MPI-CAGE-CH-0235</strain>
    </source>
</reference>
<dbReference type="InterPro" id="IPR000845">
    <property type="entry name" value="Nucleoside_phosphorylase_d"/>
</dbReference>
<dbReference type="Gene3D" id="3.40.50.1580">
    <property type="entry name" value="Nucleoside phosphorylase domain"/>
    <property type="match status" value="1"/>
</dbReference>
<gene>
    <name evidence="4" type="ORF">B0I35DRAFT_450457</name>
</gene>
<sequence length="1301" mass="145082">MPRRQHLLKTCYPATNGIIRFSIQAFQGFLLAPAYLGKDTPNMLFLSMLVPHVALFALSHPIAGIHSSELTHEHYTIAWICAIPRELKAAIAVLDQKHDGLPRIPGDNNEYIVGSIGRHHVVMTCLRLEYGKVNAAKVSTDLMRSFPNIKATLMVGIGGGAPSDDVDLRLGDVVVGTSVVEYDLGKATPSGHFEAKRRPKVPAELLRAAVAVTQAQQSHQGRCSDRMLQVLQTRFHEDVHPQLPDRLFCPKYIHPDNVLGCDTCDATMLKSRQVRSSTAPWIYHGVIASGDTLMKDSAKRDDIAHRHKAICFEMEAAAMMDTLHCLPIRGICDYSDSHKNDDWQDYAAATAASWARELLEALTPFTIHHQAQAVLYNMPSTFSSPPPIGAEVPGRRKELLESLSFLKINARRNAISHVEKETCKWFLDLPKYKRWLGNQRDAASTGFLWLHGKAGAGKSTMMKFLDARARKSRLGTNVVSFFFHARGDSLQKSVDGLYRSLLYDTLNALPDLQSVLDDTTIIPSTQRACPDRDALKELLRNAIQRLGQRSLTYFIDALDECDENDARDMVEFLRTLTEESTELRICFSSRPYPCIETEPDFVLEREAGHENDLEKYLSKNLKAPKRLHDSLRQEILDKAKGVFLWVVLVVKILNDESRNGIPNLRQRLKKIPAELGELFKEMLTRDQHRPDELKLCILWVLCAKRPLNTVELRHAIWAEGLANGRYESDDDGLFDDADEESSRNFAVSSSKGLVEPDDPKAARPALQFIHESVRDFLIKERGVQKIWPELGDDWEANSHNLLMNCCKDYLSHPIVGKAAETVGSEPACIFLEYAGQHILHHANLASRSIDQMSFLSWFFASCGHKILDYGQRTISREYGPTAEPLYILADRGHGNLIRGSEGQFSAVSNSKLHFQHPLFAALANNHEDAVAALLGLPNVMFEGESLTKGLNFRKDMKDYRGRTPLSWAAQEGRHLLVKVLLKNGANPIERDLGRKTPLERAGDNNPLNPLNGRARSIICQFMYPGNFIPSMDSPRQEWLEILSTCGLPAAIRFIASRMTPWEQGAALIGAARVRWLRYAQILIENGAVVNYQDGDDRTALIEASSRGSKDITQLLIDAGADVNQHDSRSSTPLIEASANGLTDVVRILNNNNDTPLTKASANGHKDVAQLLLDVGADIKQNKNGTDVNQPDDSGSTALMKATFHSDRNFAQLLLDAGADVNQQDKDGSTALMKAISNRSGDIGVVKSMRHENGGDPQLLIKDYPWHIFFANIVLNAANSSRSNALDEWIRFRHELDGTNSH</sequence>
<dbReference type="Pfam" id="PF01048">
    <property type="entry name" value="PNP_UDP_1"/>
    <property type="match status" value="1"/>
</dbReference>
<proteinExistence type="predicted"/>
<dbReference type="GO" id="GO:0003824">
    <property type="term" value="F:catalytic activity"/>
    <property type="evidence" value="ECO:0007669"/>
    <property type="project" value="InterPro"/>
</dbReference>
<accession>A0A8K0SPL8</accession>
<evidence type="ECO:0000259" key="3">
    <source>
        <dbReference type="PROSITE" id="PS50837"/>
    </source>
</evidence>
<dbReference type="OrthoDB" id="194358at2759"/>
<dbReference type="InterPro" id="IPR027417">
    <property type="entry name" value="P-loop_NTPase"/>
</dbReference>
<feature type="repeat" description="ANK" evidence="2">
    <location>
        <begin position="1193"/>
        <end position="1225"/>
    </location>
</feature>
<dbReference type="Pfam" id="PF12796">
    <property type="entry name" value="Ank_2"/>
    <property type="match status" value="3"/>
</dbReference>
<feature type="domain" description="NACHT" evidence="3">
    <location>
        <begin position="446"/>
        <end position="580"/>
    </location>
</feature>
<feature type="repeat" description="ANK" evidence="2">
    <location>
        <begin position="1151"/>
        <end position="1183"/>
    </location>
</feature>